<reference evidence="4 5" key="1">
    <citation type="submission" date="2016-07" db="EMBL/GenBank/DDBJ databases">
        <title>Pervasive Adenine N6-methylation of Active Genes in Fungi.</title>
        <authorList>
            <consortium name="DOE Joint Genome Institute"/>
            <person name="Mondo S.J."/>
            <person name="Dannebaum R.O."/>
            <person name="Kuo R.C."/>
            <person name="Labutti K."/>
            <person name="Haridas S."/>
            <person name="Kuo A."/>
            <person name="Salamov A."/>
            <person name="Ahrendt S.R."/>
            <person name="Lipzen A."/>
            <person name="Sullivan W."/>
            <person name="Andreopoulos W.B."/>
            <person name="Clum A."/>
            <person name="Lindquist E."/>
            <person name="Daum C."/>
            <person name="Ramamoorthy G.K."/>
            <person name="Gryganskyi A."/>
            <person name="Culley D."/>
            <person name="Magnuson J.K."/>
            <person name="James T.Y."/>
            <person name="O'Malley M.A."/>
            <person name="Stajich J.E."/>
            <person name="Spatafora J.W."/>
            <person name="Visel A."/>
            <person name="Grigoriev I.V."/>
        </authorList>
    </citation>
    <scope>NUCLEOTIDE SEQUENCE [LARGE SCALE GENOMIC DNA]</scope>
    <source>
        <strain evidence="4 5">PL171</strain>
    </source>
</reference>
<gene>
    <name evidence="4" type="ORF">BCR44DRAFT_120847</name>
</gene>
<dbReference type="GO" id="GO:0005096">
    <property type="term" value="F:GTPase activator activity"/>
    <property type="evidence" value="ECO:0007669"/>
    <property type="project" value="UniProtKB-KW"/>
</dbReference>
<organism evidence="4 5">
    <name type="scientific">Catenaria anguillulae PL171</name>
    <dbReference type="NCBI Taxonomy" id="765915"/>
    <lineage>
        <taxon>Eukaryota</taxon>
        <taxon>Fungi</taxon>
        <taxon>Fungi incertae sedis</taxon>
        <taxon>Blastocladiomycota</taxon>
        <taxon>Blastocladiomycetes</taxon>
        <taxon>Blastocladiales</taxon>
        <taxon>Catenariaceae</taxon>
        <taxon>Catenaria</taxon>
    </lineage>
</organism>
<dbReference type="InterPro" id="IPR008936">
    <property type="entry name" value="Rho_GTPase_activation_prot"/>
</dbReference>
<dbReference type="PROSITE" id="PS50238">
    <property type="entry name" value="RHOGAP"/>
    <property type="match status" value="1"/>
</dbReference>
<sequence length="179" mass="19891">MAIAVSRIKEGVELPAVVYRCIEYLDAQNASNEEGIYRLSGSSATIRALKDRFNNDGDYDLIHSGEYIDVHAVAGLLKLFFRELPGSILTEQYHPYFMALQEVTNVDKRISELRLLVNMLPLANYTVLRALIAHLVSVVSNADRNKMTVRNIGIVFAPTLGIPAGVFSLMLLEFGAVFD</sequence>
<dbReference type="OrthoDB" id="185175at2759"/>
<evidence type="ECO:0000313" key="5">
    <source>
        <dbReference type="Proteomes" id="UP000193411"/>
    </source>
</evidence>
<dbReference type="Proteomes" id="UP000193411">
    <property type="component" value="Unassembled WGS sequence"/>
</dbReference>
<feature type="non-terminal residue" evidence="4">
    <location>
        <position position="179"/>
    </location>
</feature>
<dbReference type="InterPro" id="IPR050729">
    <property type="entry name" value="Rho-GAP"/>
</dbReference>
<dbReference type="EMBL" id="MCFL01000027">
    <property type="protein sequence ID" value="ORZ34621.1"/>
    <property type="molecule type" value="Genomic_DNA"/>
</dbReference>
<dbReference type="STRING" id="765915.A0A1Y2HLA3"/>
<accession>A0A1Y2HLA3</accession>
<name>A0A1Y2HLA3_9FUNG</name>
<feature type="transmembrane region" description="Helical" evidence="2">
    <location>
        <begin position="152"/>
        <end position="172"/>
    </location>
</feature>
<dbReference type="PANTHER" id="PTHR23176:SF129">
    <property type="entry name" value="RHO GTPASE ACTIVATING PROTEIN AT 16F, ISOFORM E-RELATED"/>
    <property type="match status" value="1"/>
</dbReference>
<dbReference type="GO" id="GO:0007165">
    <property type="term" value="P:signal transduction"/>
    <property type="evidence" value="ECO:0007669"/>
    <property type="project" value="InterPro"/>
</dbReference>
<dbReference type="AlphaFoldDB" id="A0A1Y2HLA3"/>
<evidence type="ECO:0000259" key="3">
    <source>
        <dbReference type="PROSITE" id="PS50238"/>
    </source>
</evidence>
<keyword evidence="2" id="KW-0812">Transmembrane</keyword>
<dbReference type="InterPro" id="IPR000198">
    <property type="entry name" value="RhoGAP_dom"/>
</dbReference>
<dbReference type="Gene3D" id="1.10.555.10">
    <property type="entry name" value="Rho GTPase activation protein"/>
    <property type="match status" value="1"/>
</dbReference>
<dbReference type="GO" id="GO:0005737">
    <property type="term" value="C:cytoplasm"/>
    <property type="evidence" value="ECO:0007669"/>
    <property type="project" value="TreeGrafter"/>
</dbReference>
<comment type="caution">
    <text evidence="4">The sequence shown here is derived from an EMBL/GenBank/DDBJ whole genome shotgun (WGS) entry which is preliminary data.</text>
</comment>
<evidence type="ECO:0000313" key="4">
    <source>
        <dbReference type="EMBL" id="ORZ34621.1"/>
    </source>
</evidence>
<evidence type="ECO:0000256" key="2">
    <source>
        <dbReference type="SAM" id="Phobius"/>
    </source>
</evidence>
<dbReference type="SUPFAM" id="SSF48350">
    <property type="entry name" value="GTPase activation domain, GAP"/>
    <property type="match status" value="1"/>
</dbReference>
<proteinExistence type="predicted"/>
<protein>
    <submittedName>
        <fullName evidence="4">Rho GTPase activation protein</fullName>
    </submittedName>
</protein>
<feature type="domain" description="Rho-GAP" evidence="3">
    <location>
        <begin position="1"/>
        <end position="179"/>
    </location>
</feature>
<dbReference type="Pfam" id="PF00620">
    <property type="entry name" value="RhoGAP"/>
    <property type="match status" value="1"/>
</dbReference>
<evidence type="ECO:0000256" key="1">
    <source>
        <dbReference type="ARBA" id="ARBA00022468"/>
    </source>
</evidence>
<keyword evidence="2" id="KW-0472">Membrane</keyword>
<keyword evidence="2" id="KW-1133">Transmembrane helix</keyword>
<keyword evidence="5" id="KW-1185">Reference proteome</keyword>
<keyword evidence="1" id="KW-0343">GTPase activation</keyword>
<dbReference type="PANTHER" id="PTHR23176">
    <property type="entry name" value="RHO/RAC/CDC GTPASE-ACTIVATING PROTEIN"/>
    <property type="match status" value="1"/>
</dbReference>
<dbReference type="SMART" id="SM00324">
    <property type="entry name" value="RhoGAP"/>
    <property type="match status" value="1"/>
</dbReference>